<keyword evidence="2" id="KW-1185">Reference proteome</keyword>
<dbReference type="Proteomes" id="UP000594638">
    <property type="component" value="Unassembled WGS sequence"/>
</dbReference>
<dbReference type="Gramene" id="OE9A006680T1">
    <property type="protein sequence ID" value="OE9A006680C1"/>
    <property type="gene ID" value="OE9A006680"/>
</dbReference>
<sequence length="91" mass="9605">MGVLQNGGGGNGGDSVGDGDNGGAFLLEWDGETWTLNVQAFNSPLPECTINVNYGCFAEGSRKVAKIGLDVKRRCKDLKILLPSADLTFLT</sequence>
<name>A0A8S0PRS6_OLEEU</name>
<dbReference type="EMBL" id="CACTIH010000173">
    <property type="protein sequence ID" value="CAA2956062.1"/>
    <property type="molecule type" value="Genomic_DNA"/>
</dbReference>
<organism evidence="1 2">
    <name type="scientific">Olea europaea subsp. europaea</name>
    <dbReference type="NCBI Taxonomy" id="158383"/>
    <lineage>
        <taxon>Eukaryota</taxon>
        <taxon>Viridiplantae</taxon>
        <taxon>Streptophyta</taxon>
        <taxon>Embryophyta</taxon>
        <taxon>Tracheophyta</taxon>
        <taxon>Spermatophyta</taxon>
        <taxon>Magnoliopsida</taxon>
        <taxon>eudicotyledons</taxon>
        <taxon>Gunneridae</taxon>
        <taxon>Pentapetalae</taxon>
        <taxon>asterids</taxon>
        <taxon>lamiids</taxon>
        <taxon>Lamiales</taxon>
        <taxon>Oleaceae</taxon>
        <taxon>Oleeae</taxon>
        <taxon>Olea</taxon>
    </lineage>
</organism>
<evidence type="ECO:0000313" key="2">
    <source>
        <dbReference type="Proteomes" id="UP000594638"/>
    </source>
</evidence>
<evidence type="ECO:0000313" key="1">
    <source>
        <dbReference type="EMBL" id="CAA2956062.1"/>
    </source>
</evidence>
<accession>A0A8S0PRS6</accession>
<comment type="caution">
    <text evidence="1">The sequence shown here is derived from an EMBL/GenBank/DDBJ whole genome shotgun (WGS) entry which is preliminary data.</text>
</comment>
<reference evidence="1 2" key="1">
    <citation type="submission" date="2019-12" db="EMBL/GenBank/DDBJ databases">
        <authorList>
            <person name="Alioto T."/>
            <person name="Alioto T."/>
            <person name="Gomez Garrido J."/>
        </authorList>
    </citation>
    <scope>NUCLEOTIDE SEQUENCE [LARGE SCALE GENOMIC DNA]</scope>
</reference>
<gene>
    <name evidence="1" type="ORF">OLEA9_A006680</name>
</gene>
<protein>
    <submittedName>
        <fullName evidence="1">Uncharacterized protein</fullName>
    </submittedName>
</protein>
<dbReference type="AlphaFoldDB" id="A0A8S0PRS6"/>
<proteinExistence type="predicted"/>